<evidence type="ECO:0000256" key="11">
    <source>
        <dbReference type="ARBA" id="ARBA00023128"/>
    </source>
</evidence>
<dbReference type="PIRSF" id="PIRSF037488">
    <property type="entry name" value="Mt_Rho_GTPase"/>
    <property type="match status" value="1"/>
</dbReference>
<proteinExistence type="inferred from homology"/>
<evidence type="ECO:0000256" key="9">
    <source>
        <dbReference type="ARBA" id="ARBA00022837"/>
    </source>
</evidence>
<dbReference type="AlphaFoldDB" id="A0A455AVC4"/>
<keyword evidence="5" id="KW-0677">Repeat</keyword>
<dbReference type="InterPro" id="IPR027417">
    <property type="entry name" value="P-loop_NTPase"/>
</dbReference>
<dbReference type="InterPro" id="IPR011992">
    <property type="entry name" value="EF-hand-dom_pair"/>
</dbReference>
<dbReference type="GO" id="GO:0003924">
    <property type="term" value="F:GTPase activity"/>
    <property type="evidence" value="ECO:0007669"/>
    <property type="project" value="InterPro"/>
</dbReference>
<dbReference type="SMART" id="SM00175">
    <property type="entry name" value="RAB"/>
    <property type="match status" value="1"/>
</dbReference>
<comment type="catalytic activity">
    <reaction evidence="16">
        <text>GTP + H2O = GDP + phosphate + H(+)</text>
        <dbReference type="Rhea" id="RHEA:19669"/>
        <dbReference type="ChEBI" id="CHEBI:15377"/>
        <dbReference type="ChEBI" id="CHEBI:15378"/>
        <dbReference type="ChEBI" id="CHEBI:37565"/>
        <dbReference type="ChEBI" id="CHEBI:43474"/>
        <dbReference type="ChEBI" id="CHEBI:58189"/>
    </reaction>
    <physiologicalReaction direction="left-to-right" evidence="16">
        <dbReference type="Rhea" id="RHEA:19670"/>
    </physiologicalReaction>
</comment>
<dbReference type="InterPro" id="IPR002048">
    <property type="entry name" value="EF_hand_dom"/>
</dbReference>
<evidence type="ECO:0000256" key="17">
    <source>
        <dbReference type="SAM" id="Phobius"/>
    </source>
</evidence>
<dbReference type="Pfam" id="PF08355">
    <property type="entry name" value="EF_assoc_1"/>
    <property type="match status" value="1"/>
</dbReference>
<dbReference type="InterPro" id="IPR001806">
    <property type="entry name" value="Small_GTPase"/>
</dbReference>
<dbReference type="SUPFAM" id="SSF47473">
    <property type="entry name" value="EF-hand"/>
    <property type="match status" value="1"/>
</dbReference>
<sequence length="579" mass="64314">MKRDVRILLLGEAQVGKTSLILSLVGEEFPEEVPPRAEEITIPADVTPEKVPTHIVDYSEAEQTVEELEDEIHKANVVCVVYDVSEEATIEKIRTKWIPLVNGDTKRGPRVPIILVGNKSDLRPGGSMEAVLPIMSQFPEIETCVECSAKNLKNISELFYYAQKAVLHPTAPLYDPEAKQLMPECAQALTRIFRLSDQDMDQVLSDQELNAFQMSCFGHPLAPQALEDVKMVVSKNVAGGVRDDRLTLDGFLFLNTLFIQRGRHETTWTILRRFGYGDSLELTANYLCPPLRVPPGCSTELNHRGYQFVQRMFEKHDQDRDGALSPAELQSLFTVFPAAPWGPQLPRTVRTEAGRLPLHGYLCQWTLVTYLDVQHCLEHLGYLGFPTLCEQDSQAHAITVTREKRLDQEKGQTQRNVFLCKVVGARGVGKSSFLQAFLGHGLGDAGEPAGESSAYTIDTVQVNGQEKYLIRHYMDRQTPCLFVSSKADLPEGVLLPGLSPTEFCRRHRLPAPALFSCAGPAEPRAAIFTRLATMAAFPHLVHGELHATSFWLRVALGAVGAAVAAVLSFSLYRVLVKSR</sequence>
<reference evidence="21" key="1">
    <citation type="submission" date="2025-08" db="UniProtKB">
        <authorList>
            <consortium name="RefSeq"/>
        </authorList>
    </citation>
    <scope>IDENTIFICATION</scope>
    <source>
        <tissue evidence="21">Muscle</tissue>
    </source>
</reference>
<dbReference type="CTD" id="89941"/>
<evidence type="ECO:0000256" key="10">
    <source>
        <dbReference type="ARBA" id="ARBA00022989"/>
    </source>
</evidence>
<keyword evidence="11" id="KW-0496">Mitochondrion</keyword>
<keyword evidence="13 17" id="KW-0472">Membrane</keyword>
<dbReference type="Pfam" id="PF08356">
    <property type="entry name" value="EF_assoc_2"/>
    <property type="match status" value="1"/>
</dbReference>
<gene>
    <name evidence="21" type="primary">RHOT2</name>
</gene>
<dbReference type="PROSITE" id="PS00018">
    <property type="entry name" value="EF_HAND_1"/>
    <property type="match status" value="2"/>
</dbReference>
<evidence type="ECO:0000256" key="6">
    <source>
        <dbReference type="ARBA" id="ARBA00022741"/>
    </source>
</evidence>
<keyword evidence="20" id="KW-1185">Reference proteome</keyword>
<evidence type="ECO:0000259" key="19">
    <source>
        <dbReference type="PROSITE" id="PS51423"/>
    </source>
</evidence>
<dbReference type="GO" id="GO:0034643">
    <property type="term" value="P:establishment of mitochondrion localization, microtubule-mediated"/>
    <property type="evidence" value="ECO:0007669"/>
    <property type="project" value="UniProtKB-ARBA"/>
</dbReference>
<keyword evidence="8" id="KW-0378">Hydrolase</keyword>
<dbReference type="PANTHER" id="PTHR46819">
    <property type="entry name" value="EF-HAND CALCIUM-BINDING DOMAIN-CONTAINING PROTEIN 7"/>
    <property type="match status" value="1"/>
</dbReference>
<dbReference type="Gene3D" id="3.40.50.300">
    <property type="entry name" value="P-loop containing nucleotide triphosphate hydrolases"/>
    <property type="match status" value="2"/>
</dbReference>
<comment type="catalytic activity">
    <reaction evidence="14">
        <text>UTP + H2O = UDP + phosphate + H(+)</text>
        <dbReference type="Rhea" id="RHEA:64900"/>
        <dbReference type="ChEBI" id="CHEBI:15377"/>
        <dbReference type="ChEBI" id="CHEBI:15378"/>
        <dbReference type="ChEBI" id="CHEBI:43474"/>
        <dbReference type="ChEBI" id="CHEBI:46398"/>
        <dbReference type="ChEBI" id="CHEBI:58223"/>
    </reaction>
    <physiologicalReaction direction="left-to-right" evidence="14">
        <dbReference type="Rhea" id="RHEA:64901"/>
    </physiologicalReaction>
</comment>
<keyword evidence="12" id="KW-0342">GTP-binding</keyword>
<comment type="subcellular location">
    <subcellularLocation>
        <location evidence="1">Mitochondrion outer membrane</location>
        <topology evidence="1">Single-pass type IV membrane protein</topology>
    </subcellularLocation>
</comment>
<dbReference type="SMART" id="SM00174">
    <property type="entry name" value="RHO"/>
    <property type="match status" value="1"/>
</dbReference>
<comment type="similarity">
    <text evidence="2">Belongs to the mitochondrial Rho GTPase family.</text>
</comment>
<dbReference type="GO" id="GO:0007005">
    <property type="term" value="P:mitochondrion organization"/>
    <property type="evidence" value="ECO:0007669"/>
    <property type="project" value="InterPro"/>
</dbReference>
<evidence type="ECO:0000256" key="15">
    <source>
        <dbReference type="ARBA" id="ARBA00048778"/>
    </source>
</evidence>
<dbReference type="GO" id="GO:0005741">
    <property type="term" value="C:mitochondrial outer membrane"/>
    <property type="evidence" value="ECO:0007669"/>
    <property type="project" value="UniProtKB-SubCell"/>
</dbReference>
<dbReference type="InterPro" id="IPR018247">
    <property type="entry name" value="EF_Hand_1_Ca_BS"/>
</dbReference>
<dbReference type="Pfam" id="PF00071">
    <property type="entry name" value="Ras"/>
    <property type="match status" value="1"/>
</dbReference>
<dbReference type="PROSITE" id="PS50222">
    <property type="entry name" value="EF_HAND_2"/>
    <property type="match status" value="1"/>
</dbReference>
<dbReference type="PROSITE" id="PS51423">
    <property type="entry name" value="MIRO"/>
    <property type="match status" value="1"/>
</dbReference>
<dbReference type="PROSITE" id="PS51419">
    <property type="entry name" value="RAB"/>
    <property type="match status" value="1"/>
</dbReference>
<dbReference type="GO" id="GO:0005525">
    <property type="term" value="F:GTP binding"/>
    <property type="evidence" value="ECO:0007669"/>
    <property type="project" value="UniProtKB-KW"/>
</dbReference>
<dbReference type="InterPro" id="IPR013566">
    <property type="entry name" value="EF_hand_assoc_1"/>
</dbReference>
<dbReference type="InterPro" id="IPR013567">
    <property type="entry name" value="EF_hand_assoc_2"/>
</dbReference>
<dbReference type="FunFam" id="1.10.238.10:FF:000011">
    <property type="entry name" value="Mitochondrial Rho GTPase"/>
    <property type="match status" value="1"/>
</dbReference>
<name>A0A455AVC4_PHYMC</name>
<keyword evidence="3 17" id="KW-0812">Transmembrane</keyword>
<dbReference type="InterPro" id="IPR021181">
    <property type="entry name" value="Miro"/>
</dbReference>
<dbReference type="GeneID" id="102981313"/>
<dbReference type="PANTHER" id="PTHR46819:SF1">
    <property type="entry name" value="EF-HAND CALCIUM-BINDING DOMAIN-CONTAINING PROTEIN 7"/>
    <property type="match status" value="1"/>
</dbReference>
<protein>
    <submittedName>
        <fullName evidence="21">Mitochondrial Rho GTPase 2 isoform X4</fullName>
    </submittedName>
</protein>
<organism evidence="20 21">
    <name type="scientific">Physeter macrocephalus</name>
    <name type="common">Sperm whale</name>
    <name type="synonym">Physeter catodon</name>
    <dbReference type="NCBI Taxonomy" id="9755"/>
    <lineage>
        <taxon>Eukaryota</taxon>
        <taxon>Metazoa</taxon>
        <taxon>Chordata</taxon>
        <taxon>Craniata</taxon>
        <taxon>Vertebrata</taxon>
        <taxon>Euteleostomi</taxon>
        <taxon>Mammalia</taxon>
        <taxon>Eutheria</taxon>
        <taxon>Laurasiatheria</taxon>
        <taxon>Artiodactyla</taxon>
        <taxon>Whippomorpha</taxon>
        <taxon>Cetacea</taxon>
        <taxon>Odontoceti</taxon>
        <taxon>Physeteridae</taxon>
        <taxon>Physeter</taxon>
    </lineage>
</organism>
<accession>A0A455AVC4</accession>
<dbReference type="SUPFAM" id="SSF52540">
    <property type="entry name" value="P-loop containing nucleoside triphosphate hydrolases"/>
    <property type="match status" value="2"/>
</dbReference>
<evidence type="ECO:0000313" key="20">
    <source>
        <dbReference type="Proteomes" id="UP000248484"/>
    </source>
</evidence>
<evidence type="ECO:0000256" key="3">
    <source>
        <dbReference type="ARBA" id="ARBA00022692"/>
    </source>
</evidence>
<dbReference type="SMART" id="SM00054">
    <property type="entry name" value="EFh"/>
    <property type="match status" value="2"/>
</dbReference>
<dbReference type="Gene3D" id="1.10.238.10">
    <property type="entry name" value="EF-hand"/>
    <property type="match status" value="2"/>
</dbReference>
<evidence type="ECO:0000259" key="18">
    <source>
        <dbReference type="PROSITE" id="PS50222"/>
    </source>
</evidence>
<comment type="catalytic activity">
    <reaction evidence="15">
        <text>ATP + H2O = ADP + phosphate + H(+)</text>
        <dbReference type="Rhea" id="RHEA:13065"/>
        <dbReference type="ChEBI" id="CHEBI:15377"/>
        <dbReference type="ChEBI" id="CHEBI:15378"/>
        <dbReference type="ChEBI" id="CHEBI:30616"/>
        <dbReference type="ChEBI" id="CHEBI:43474"/>
        <dbReference type="ChEBI" id="CHEBI:456216"/>
    </reaction>
    <physiologicalReaction direction="left-to-right" evidence="15">
        <dbReference type="Rhea" id="RHEA:13066"/>
    </physiologicalReaction>
</comment>
<feature type="transmembrane region" description="Helical" evidence="17">
    <location>
        <begin position="550"/>
        <end position="575"/>
    </location>
</feature>
<dbReference type="FunFam" id="3.40.50.300:FF:000170">
    <property type="entry name" value="Mitochondrial Rho GTPase"/>
    <property type="match status" value="1"/>
</dbReference>
<keyword evidence="6" id="KW-0547">Nucleotide-binding</keyword>
<evidence type="ECO:0000256" key="16">
    <source>
        <dbReference type="ARBA" id="ARBA00049117"/>
    </source>
</evidence>
<dbReference type="PRINTS" id="PR00449">
    <property type="entry name" value="RASTRNSFRMNG"/>
</dbReference>
<evidence type="ECO:0000256" key="14">
    <source>
        <dbReference type="ARBA" id="ARBA00047358"/>
    </source>
</evidence>
<keyword evidence="7" id="KW-1000">Mitochondrion outer membrane</keyword>
<keyword evidence="9" id="KW-0106">Calcium</keyword>
<evidence type="ECO:0000256" key="13">
    <source>
        <dbReference type="ARBA" id="ARBA00023136"/>
    </source>
</evidence>
<keyword evidence="10 17" id="KW-1133">Transmembrane helix</keyword>
<evidence type="ECO:0000256" key="7">
    <source>
        <dbReference type="ARBA" id="ARBA00022787"/>
    </source>
</evidence>
<evidence type="ECO:0000256" key="4">
    <source>
        <dbReference type="ARBA" id="ARBA00022723"/>
    </source>
</evidence>
<dbReference type="RefSeq" id="XP_028339823.1">
    <property type="nucleotide sequence ID" value="XM_028484022.2"/>
</dbReference>
<evidence type="ECO:0000313" key="21">
    <source>
        <dbReference type="RefSeq" id="XP_028339823.1"/>
    </source>
</evidence>
<feature type="domain" description="Miro" evidence="19">
    <location>
        <begin position="2"/>
        <end position="168"/>
    </location>
</feature>
<evidence type="ECO:0000256" key="1">
    <source>
        <dbReference type="ARBA" id="ARBA00004200"/>
    </source>
</evidence>
<dbReference type="Proteomes" id="UP000248484">
    <property type="component" value="Unplaced"/>
</dbReference>
<evidence type="ECO:0000256" key="8">
    <source>
        <dbReference type="ARBA" id="ARBA00022801"/>
    </source>
</evidence>
<evidence type="ECO:0000256" key="2">
    <source>
        <dbReference type="ARBA" id="ARBA00007981"/>
    </source>
</evidence>
<evidence type="ECO:0000256" key="5">
    <source>
        <dbReference type="ARBA" id="ARBA00022737"/>
    </source>
</evidence>
<dbReference type="CDD" id="cd01893">
    <property type="entry name" value="Miro1"/>
    <property type="match status" value="1"/>
</dbReference>
<dbReference type="InterPro" id="IPR052266">
    <property type="entry name" value="Miro-EF-hand_domain"/>
</dbReference>
<dbReference type="GO" id="GO:0005509">
    <property type="term" value="F:calcium ion binding"/>
    <property type="evidence" value="ECO:0007669"/>
    <property type="project" value="InterPro"/>
</dbReference>
<keyword evidence="4" id="KW-0479">Metal-binding</keyword>
<dbReference type="FunFam" id="1.10.238.10:FF:000021">
    <property type="entry name" value="Mitochondrial Rho GTPase"/>
    <property type="match status" value="1"/>
</dbReference>
<dbReference type="InterPro" id="IPR020860">
    <property type="entry name" value="MIRO_dom"/>
</dbReference>
<evidence type="ECO:0000256" key="12">
    <source>
        <dbReference type="ARBA" id="ARBA00023134"/>
    </source>
</evidence>
<dbReference type="SMART" id="SM00173">
    <property type="entry name" value="RAS"/>
    <property type="match status" value="1"/>
</dbReference>
<feature type="domain" description="EF-hand" evidence="18">
    <location>
        <begin position="304"/>
        <end position="339"/>
    </location>
</feature>